<protein>
    <recommendedName>
        <fullName evidence="1">Uncharacterized protein TP-0789 domain-containing protein</fullName>
    </recommendedName>
</protein>
<dbReference type="Pfam" id="PF17131">
    <property type="entry name" value="LolA_like"/>
    <property type="match status" value="1"/>
</dbReference>
<dbReference type="RefSeq" id="WP_004476269.1">
    <property type="nucleotide sequence ID" value="NZ_AHON02000088.1"/>
</dbReference>
<evidence type="ECO:0000313" key="3">
    <source>
        <dbReference type="Proteomes" id="UP000006329"/>
    </source>
</evidence>
<comment type="caution">
    <text evidence="2">The sequence shown here is derived from an EMBL/GenBank/DDBJ whole genome shotgun (WGS) entry which is preliminary data.</text>
</comment>
<evidence type="ECO:0000313" key="2">
    <source>
        <dbReference type="EMBL" id="EKO31789.1"/>
    </source>
</evidence>
<gene>
    <name evidence="2" type="ORF">LEP1GSC179_0604</name>
</gene>
<dbReference type="Gene3D" id="2.50.20.10">
    <property type="entry name" value="Lipoprotein localisation LolA/LolB/LppX"/>
    <property type="match status" value="1"/>
</dbReference>
<dbReference type="InterPro" id="IPR033399">
    <property type="entry name" value="TP_0789-like"/>
</dbReference>
<dbReference type="EMBL" id="AHON02000088">
    <property type="protein sequence ID" value="EKO31789.1"/>
    <property type="molecule type" value="Genomic_DNA"/>
</dbReference>
<proteinExistence type="predicted"/>
<evidence type="ECO:0000259" key="1">
    <source>
        <dbReference type="Pfam" id="PF17131"/>
    </source>
</evidence>
<feature type="domain" description="Uncharacterized protein TP-0789" evidence="1">
    <location>
        <begin position="75"/>
        <end position="260"/>
    </location>
</feature>
<dbReference type="AlphaFoldDB" id="A0A0E2BA72"/>
<sequence length="260" mass="30220">MDRILAFTVFFFALTALSKETYSQGSNVRVAQELVARLDQALVKSNQGLIKGNLILIRRSGETWSWDVNMFRKEEDTLYLFESRGRGLEYKILIKEEGEQIYTFNVLSKKIFRKVDEEKYESHLATGFSFMDLSGASYQAHYNPIVQSDLKIADQTFKRITLKPIIPYFYSKLILLLNLDSLRPARLDFHDRDGVLFKTMNIKYGPIKVRQNQKTTKEEYASRLEMLDLNTGSISVLEYTEIDKEVRPDPSLFELANLNR</sequence>
<keyword evidence="3" id="KW-1185">Reference proteome</keyword>
<dbReference type="Proteomes" id="UP000006329">
    <property type="component" value="Unassembled WGS sequence"/>
</dbReference>
<reference evidence="2" key="1">
    <citation type="submission" date="2012-10" db="EMBL/GenBank/DDBJ databases">
        <authorList>
            <person name="Harkins D.M."/>
            <person name="Durkin A.S."/>
            <person name="Brinkac L.M."/>
            <person name="Haft D.H."/>
            <person name="Selengut J.D."/>
            <person name="Sanka R."/>
            <person name="DePew J."/>
            <person name="Purushe J."/>
            <person name="Matthias M.A."/>
            <person name="Vinetz J.M."/>
            <person name="Sutton G.G."/>
            <person name="Nierman W.C."/>
            <person name="Fouts D.E."/>
        </authorList>
    </citation>
    <scope>NUCLEOTIDE SEQUENCE [LARGE SCALE GENOMIC DNA]</scope>
    <source>
        <strain evidence="2">MOR084</strain>
    </source>
</reference>
<name>A0A0E2BA72_9LEPT</name>
<accession>A0A0E2BA72</accession>
<organism evidence="2 3">
    <name type="scientific">Leptospira santarosai str. MOR084</name>
    <dbReference type="NCBI Taxonomy" id="1049984"/>
    <lineage>
        <taxon>Bacteria</taxon>
        <taxon>Pseudomonadati</taxon>
        <taxon>Spirochaetota</taxon>
        <taxon>Spirochaetia</taxon>
        <taxon>Leptospirales</taxon>
        <taxon>Leptospiraceae</taxon>
        <taxon>Leptospira</taxon>
    </lineage>
</organism>